<dbReference type="OrthoDB" id="3176965at2"/>
<evidence type="ECO:0000256" key="1">
    <source>
        <dbReference type="SAM" id="MobiDB-lite"/>
    </source>
</evidence>
<evidence type="ECO:0000259" key="2">
    <source>
        <dbReference type="SMART" id="SM00470"/>
    </source>
</evidence>
<dbReference type="EMBL" id="CP035495">
    <property type="protein sequence ID" value="QAY63233.1"/>
    <property type="molecule type" value="Genomic_DNA"/>
</dbReference>
<feature type="region of interest" description="Disordered" evidence="1">
    <location>
        <begin position="232"/>
        <end position="260"/>
    </location>
</feature>
<dbReference type="KEGG" id="xyl:ET495_08230"/>
<keyword evidence="4" id="KW-1185">Reference proteome</keyword>
<dbReference type="InterPro" id="IPR036086">
    <property type="entry name" value="ParB/Sulfiredoxin_sf"/>
</dbReference>
<dbReference type="PANTHER" id="PTHR33375:SF1">
    <property type="entry name" value="CHROMOSOME-PARTITIONING PROTEIN PARB-RELATED"/>
    <property type="match status" value="1"/>
</dbReference>
<dbReference type="GO" id="GO:0005694">
    <property type="term" value="C:chromosome"/>
    <property type="evidence" value="ECO:0007669"/>
    <property type="project" value="TreeGrafter"/>
</dbReference>
<dbReference type="AlphaFoldDB" id="A0A4P6END8"/>
<dbReference type="Gene3D" id="3.90.1530.30">
    <property type="match status" value="1"/>
</dbReference>
<dbReference type="InterPro" id="IPR003115">
    <property type="entry name" value="ParB_N"/>
</dbReference>
<dbReference type="Pfam" id="PF02195">
    <property type="entry name" value="ParB_N"/>
    <property type="match status" value="1"/>
</dbReference>
<dbReference type="PANTHER" id="PTHR33375">
    <property type="entry name" value="CHROMOSOME-PARTITIONING PROTEIN PARB-RELATED"/>
    <property type="match status" value="1"/>
</dbReference>
<sequence>MVEVVPGIERAIDSIRVGRRYRVDLGDIDTLAASIGRLGLIQPITITPDGVLVCGQRRLEALKRLGHRTVRAWVRSGISSDLTLLLAQRDDVATVKPLTVLEKADLYREAKAVFEEDAARRQAATRFGTTPHAPDHGDDARGDVVAGGGGSGETPEPHGHLDSRHKAAHLVGGTSGYKRYEQIAWLTDLREDTTGDVVVREHAGEALRRIQAGAPVGPLYERVRREVAGIVTSPRPAPAPSRPAYRAGRPRPPAAHPARVLGPRAGTIRQFLDTITALDGWTERFDADAIGRGMSEVEWGTFDRVREAFDKFAVVARAGREAADAHRVRP</sequence>
<dbReference type="RefSeq" id="WP_129204134.1">
    <property type="nucleotide sequence ID" value="NZ_CP035495.1"/>
</dbReference>
<dbReference type="GO" id="GO:0007059">
    <property type="term" value="P:chromosome segregation"/>
    <property type="evidence" value="ECO:0007669"/>
    <property type="project" value="TreeGrafter"/>
</dbReference>
<evidence type="ECO:0000313" key="4">
    <source>
        <dbReference type="Proteomes" id="UP000291758"/>
    </source>
</evidence>
<feature type="region of interest" description="Disordered" evidence="1">
    <location>
        <begin position="126"/>
        <end position="163"/>
    </location>
</feature>
<feature type="compositionally biased region" description="Basic and acidic residues" evidence="1">
    <location>
        <begin position="133"/>
        <end position="142"/>
    </location>
</feature>
<dbReference type="InterPro" id="IPR050336">
    <property type="entry name" value="Chromosome_partition/occlusion"/>
</dbReference>
<reference evidence="3 4" key="1">
    <citation type="submission" date="2019-01" db="EMBL/GenBank/DDBJ databases">
        <title>Genome sequencing of strain 2JSPR-7.</title>
        <authorList>
            <person name="Heo J."/>
            <person name="Kim S.-J."/>
            <person name="Kim J.-S."/>
            <person name="Hong S.-B."/>
            <person name="Kwon S.-W."/>
        </authorList>
    </citation>
    <scope>NUCLEOTIDE SEQUENCE [LARGE SCALE GENOMIC DNA]</scope>
    <source>
        <strain evidence="3 4">2JSPR-7</strain>
    </source>
</reference>
<protein>
    <submittedName>
        <fullName evidence="3">Chromosome partitioning protein ParB</fullName>
    </submittedName>
</protein>
<dbReference type="SMART" id="SM00470">
    <property type="entry name" value="ParB"/>
    <property type="match status" value="1"/>
</dbReference>
<dbReference type="SUPFAM" id="SSF110849">
    <property type="entry name" value="ParB/Sulfiredoxin"/>
    <property type="match status" value="1"/>
</dbReference>
<feature type="domain" description="ParB-like N-terminal" evidence="2">
    <location>
        <begin position="8"/>
        <end position="92"/>
    </location>
</feature>
<organism evidence="3 4">
    <name type="scientific">Xylanimonas allomyrinae</name>
    <dbReference type="NCBI Taxonomy" id="2509459"/>
    <lineage>
        <taxon>Bacteria</taxon>
        <taxon>Bacillati</taxon>
        <taxon>Actinomycetota</taxon>
        <taxon>Actinomycetes</taxon>
        <taxon>Micrococcales</taxon>
        <taxon>Promicromonosporaceae</taxon>
        <taxon>Xylanimonas</taxon>
    </lineage>
</organism>
<proteinExistence type="predicted"/>
<accession>A0A4P6END8</accession>
<dbReference type="Proteomes" id="UP000291758">
    <property type="component" value="Chromosome"/>
</dbReference>
<name>A0A4P6END8_9MICO</name>
<evidence type="ECO:0000313" key="3">
    <source>
        <dbReference type="EMBL" id="QAY63233.1"/>
    </source>
</evidence>
<gene>
    <name evidence="3" type="ORF">ET495_08230</name>
</gene>